<comment type="caution">
    <text evidence="2">The sequence shown here is derived from an EMBL/GenBank/DDBJ whole genome shotgun (WGS) entry which is preliminary data.</text>
</comment>
<name>A0ABP6NME6_9ACTN</name>
<dbReference type="EMBL" id="BAAAVV010000001">
    <property type="protein sequence ID" value="GAA3153228.1"/>
    <property type="molecule type" value="Genomic_DNA"/>
</dbReference>
<sequence>MDEPTIRPYALQAGEGWTYRFAELGIDFVVKVGEQRQGRGLGFFELTTRAGEEPPNHTHATEDEFFYVLQGEVAFRCGDDRFEVTDGGCVFLPRGIEHGYRIKNDGDARLLVVTTPVPDDAGWGGFVGSFERDSELRVVPPWERRLTGP</sequence>
<dbReference type="SUPFAM" id="SSF51182">
    <property type="entry name" value="RmlC-like cupins"/>
    <property type="match status" value="1"/>
</dbReference>
<organism evidence="2 3">
    <name type="scientific">Blastococcus jejuensis</name>
    <dbReference type="NCBI Taxonomy" id="351224"/>
    <lineage>
        <taxon>Bacteria</taxon>
        <taxon>Bacillati</taxon>
        <taxon>Actinomycetota</taxon>
        <taxon>Actinomycetes</taxon>
        <taxon>Geodermatophilales</taxon>
        <taxon>Geodermatophilaceae</taxon>
        <taxon>Blastococcus</taxon>
    </lineage>
</organism>
<gene>
    <name evidence="2" type="ORF">GCM10010531_00020</name>
</gene>
<dbReference type="InterPro" id="IPR014710">
    <property type="entry name" value="RmlC-like_jellyroll"/>
</dbReference>
<dbReference type="InterPro" id="IPR013096">
    <property type="entry name" value="Cupin_2"/>
</dbReference>
<reference evidence="3" key="1">
    <citation type="journal article" date="2019" name="Int. J. Syst. Evol. Microbiol.">
        <title>The Global Catalogue of Microorganisms (GCM) 10K type strain sequencing project: providing services to taxonomists for standard genome sequencing and annotation.</title>
        <authorList>
            <consortium name="The Broad Institute Genomics Platform"/>
            <consortium name="The Broad Institute Genome Sequencing Center for Infectious Disease"/>
            <person name="Wu L."/>
            <person name="Ma J."/>
        </authorList>
    </citation>
    <scope>NUCLEOTIDE SEQUENCE [LARGE SCALE GENOMIC DNA]</scope>
    <source>
        <strain evidence="3">JCM 15614</strain>
    </source>
</reference>
<evidence type="ECO:0000313" key="2">
    <source>
        <dbReference type="EMBL" id="GAA3153228.1"/>
    </source>
</evidence>
<dbReference type="Pfam" id="PF07883">
    <property type="entry name" value="Cupin_2"/>
    <property type="match status" value="1"/>
</dbReference>
<dbReference type="PANTHER" id="PTHR36440:SF1">
    <property type="entry name" value="PUTATIVE (AFU_ORTHOLOGUE AFUA_8G07350)-RELATED"/>
    <property type="match status" value="1"/>
</dbReference>
<feature type="domain" description="Cupin type-2" evidence="1">
    <location>
        <begin position="49"/>
        <end position="113"/>
    </location>
</feature>
<evidence type="ECO:0000259" key="1">
    <source>
        <dbReference type="Pfam" id="PF07883"/>
    </source>
</evidence>
<dbReference type="Gene3D" id="2.60.120.10">
    <property type="entry name" value="Jelly Rolls"/>
    <property type="match status" value="1"/>
</dbReference>
<dbReference type="InterPro" id="IPR011051">
    <property type="entry name" value="RmlC_Cupin_sf"/>
</dbReference>
<dbReference type="Proteomes" id="UP001499924">
    <property type="component" value="Unassembled WGS sequence"/>
</dbReference>
<accession>A0ABP6NME6</accession>
<dbReference type="PANTHER" id="PTHR36440">
    <property type="entry name" value="PUTATIVE (AFU_ORTHOLOGUE AFUA_8G07350)-RELATED"/>
    <property type="match status" value="1"/>
</dbReference>
<protein>
    <recommendedName>
        <fullName evidence="1">Cupin type-2 domain-containing protein</fullName>
    </recommendedName>
</protein>
<dbReference type="InterPro" id="IPR053146">
    <property type="entry name" value="QDO-like"/>
</dbReference>
<dbReference type="RefSeq" id="WP_344686426.1">
    <property type="nucleotide sequence ID" value="NZ_BAAAVV010000001.1"/>
</dbReference>
<proteinExistence type="predicted"/>
<evidence type="ECO:0000313" key="3">
    <source>
        <dbReference type="Proteomes" id="UP001499924"/>
    </source>
</evidence>
<keyword evidence="3" id="KW-1185">Reference proteome</keyword>